<evidence type="ECO:0000256" key="1">
    <source>
        <dbReference type="ARBA" id="ARBA00022737"/>
    </source>
</evidence>
<dbReference type="SMART" id="SM00028">
    <property type="entry name" value="TPR"/>
    <property type="match status" value="7"/>
</dbReference>
<feature type="region of interest" description="Disordered" evidence="5">
    <location>
        <begin position="618"/>
        <end position="638"/>
    </location>
</feature>
<organism evidence="6 7">
    <name type="scientific">Coemansia biformis</name>
    <dbReference type="NCBI Taxonomy" id="1286918"/>
    <lineage>
        <taxon>Eukaryota</taxon>
        <taxon>Fungi</taxon>
        <taxon>Fungi incertae sedis</taxon>
        <taxon>Zoopagomycota</taxon>
        <taxon>Kickxellomycotina</taxon>
        <taxon>Kickxellomycetes</taxon>
        <taxon>Kickxellales</taxon>
        <taxon>Kickxellaceae</taxon>
        <taxon>Coemansia</taxon>
    </lineage>
</organism>
<dbReference type="GO" id="GO:0005737">
    <property type="term" value="C:cytoplasm"/>
    <property type="evidence" value="ECO:0007669"/>
    <property type="project" value="TreeGrafter"/>
</dbReference>
<sequence length="835" mass="89839">YIADGYGGDTASSCDSTGAGPLYASTECQQQIDSESPMLRTRKAFACGMWLLAMTCTRLEKWQEAEDHLQTLSNTLRLLYPPDEPGCVAGADSRLVIAAFPSLYVPPTLADVSDLLALVCLRTNRAAQSEAHSADALHRNPLLWPPYRRLCELGGSQRLTHALSTAAELLPTDRTPPPSRKASVAAERTPVPAPTSRPAALSKKLGAVLQQASSQRPRRQTEASDSASSVRTHTRLAARSATPRANSSGPGSTGTGTVAGNGAATGPKASLGLKGAAASGATKSTRLLAPLASKTPVRPRVEALARSEKKRARSGVSVRSSPATTAWTREPAAAAARESGRGAQQDQQAFHDQLALQDIRQLLKRSALATAHMLSYRATQGLLAFATLPVEQQNAAWGLCMLGRVCFEAGRYPEAAQAFGEAHRLAPHRVRGMETYSTLLWHMKNEEALAQLAHAMVTTGRNWSPEAWIAVANSFSLDGDHQAALKSLARSVQLYRSSHGGTAVVPRGAAGGVSGLAYAHTLVGHESVALDELDRAQQAFRTAIRIDPRHYNAWYGLGMSYLRLGKPDLAEYHFKRAIALNAQNPLLLQSAGAVFEHRKDYGRALRVYERVERMMRDGHAAGKGRPAAPASADSAATDDEDGQGCVALATDEGVVLGQLAHHAMNFVMFKRARVLVVLERFGEAAAILEQLLRRCPREFNVPFLLGQTYAKLRRYREATACLTRALDIGPENMLSVREAFDALYLQDAEDRDAEPEDMDNSENSLDHAGPGGMHTPSGGLGPGESILSPGSSTGSPYLDSPSLYAGRRGHAEWRDDWRALGSADDRVDRALEFDM</sequence>
<dbReference type="OrthoDB" id="10248520at2759"/>
<feature type="region of interest" description="Disordered" evidence="5">
    <location>
        <begin position="167"/>
        <end position="263"/>
    </location>
</feature>
<feature type="compositionally biased region" description="Low complexity" evidence="5">
    <location>
        <begin position="626"/>
        <end position="635"/>
    </location>
</feature>
<dbReference type="PANTHER" id="PTHR12558">
    <property type="entry name" value="CELL DIVISION CYCLE 16,23,27"/>
    <property type="match status" value="1"/>
</dbReference>
<gene>
    <name evidence="6" type="primary">CDC27</name>
    <name evidence="6" type="ORF">LPJ61_005577</name>
</gene>
<accession>A0A9W8CTN3</accession>
<feature type="region of interest" description="Disordered" evidence="5">
    <location>
        <begin position="752"/>
        <end position="801"/>
    </location>
</feature>
<protein>
    <submittedName>
        <fullName evidence="6">Anaphase-promoting complex subunit cdc27</fullName>
    </submittedName>
</protein>
<dbReference type="Pfam" id="PF07719">
    <property type="entry name" value="TPR_2"/>
    <property type="match status" value="1"/>
</dbReference>
<dbReference type="Gene3D" id="1.25.40.10">
    <property type="entry name" value="Tetratricopeptide repeat domain"/>
    <property type="match status" value="4"/>
</dbReference>
<feature type="repeat" description="TPR" evidence="4">
    <location>
        <begin position="551"/>
        <end position="584"/>
    </location>
</feature>
<dbReference type="GO" id="GO:0031145">
    <property type="term" value="P:anaphase-promoting complex-dependent catabolic process"/>
    <property type="evidence" value="ECO:0007669"/>
    <property type="project" value="TreeGrafter"/>
</dbReference>
<keyword evidence="2 4" id="KW-0802">TPR repeat</keyword>
<dbReference type="PANTHER" id="PTHR12558:SF13">
    <property type="entry name" value="CELL DIVISION CYCLE PROTEIN 27 HOMOLOG"/>
    <property type="match status" value="1"/>
</dbReference>
<dbReference type="GO" id="GO:0005680">
    <property type="term" value="C:anaphase-promoting complex"/>
    <property type="evidence" value="ECO:0007669"/>
    <property type="project" value="TreeGrafter"/>
</dbReference>
<keyword evidence="7" id="KW-1185">Reference proteome</keyword>
<dbReference type="SUPFAM" id="SSF48452">
    <property type="entry name" value="TPR-like"/>
    <property type="match status" value="2"/>
</dbReference>
<feature type="compositionally biased region" description="Low complexity" evidence="5">
    <location>
        <begin position="322"/>
        <end position="343"/>
    </location>
</feature>
<keyword evidence="1" id="KW-0677">Repeat</keyword>
<comment type="caution">
    <text evidence="6">The sequence shown here is derived from an EMBL/GenBank/DDBJ whole genome shotgun (WGS) entry which is preliminary data.</text>
</comment>
<evidence type="ECO:0000313" key="6">
    <source>
        <dbReference type="EMBL" id="KAJ1725890.1"/>
    </source>
</evidence>
<evidence type="ECO:0000313" key="7">
    <source>
        <dbReference type="Proteomes" id="UP001143981"/>
    </source>
</evidence>
<dbReference type="InterPro" id="IPR011990">
    <property type="entry name" value="TPR-like_helical_dom_sf"/>
</dbReference>
<name>A0A9W8CTN3_9FUNG</name>
<dbReference type="PROSITE" id="PS50005">
    <property type="entry name" value="TPR"/>
    <property type="match status" value="4"/>
</dbReference>
<feature type="region of interest" description="Disordered" evidence="5">
    <location>
        <begin position="287"/>
        <end position="349"/>
    </location>
</feature>
<comment type="similarity">
    <text evidence="3">Belongs to the APC3/CDC27 family.</text>
</comment>
<feature type="non-terminal residue" evidence="6">
    <location>
        <position position="835"/>
    </location>
</feature>
<dbReference type="EMBL" id="JANBOI010001934">
    <property type="protein sequence ID" value="KAJ1725890.1"/>
    <property type="molecule type" value="Genomic_DNA"/>
</dbReference>
<evidence type="ECO:0000256" key="2">
    <source>
        <dbReference type="ARBA" id="ARBA00022803"/>
    </source>
</evidence>
<dbReference type="Proteomes" id="UP001143981">
    <property type="component" value="Unassembled WGS sequence"/>
</dbReference>
<feature type="repeat" description="TPR" evidence="4">
    <location>
        <begin position="396"/>
        <end position="429"/>
    </location>
</feature>
<dbReference type="InterPro" id="IPR019734">
    <property type="entry name" value="TPR_rpt"/>
</dbReference>
<dbReference type="GO" id="GO:0007091">
    <property type="term" value="P:metaphase/anaphase transition of mitotic cell cycle"/>
    <property type="evidence" value="ECO:0007669"/>
    <property type="project" value="TreeGrafter"/>
</dbReference>
<proteinExistence type="inferred from homology"/>
<reference evidence="6" key="1">
    <citation type="submission" date="2022-07" db="EMBL/GenBank/DDBJ databases">
        <title>Phylogenomic reconstructions and comparative analyses of Kickxellomycotina fungi.</title>
        <authorList>
            <person name="Reynolds N.K."/>
            <person name="Stajich J.E."/>
            <person name="Barry K."/>
            <person name="Grigoriev I.V."/>
            <person name="Crous P."/>
            <person name="Smith M.E."/>
        </authorList>
    </citation>
    <scope>NUCLEOTIDE SEQUENCE</scope>
    <source>
        <strain evidence="6">BCRC 34381</strain>
    </source>
</reference>
<feature type="non-terminal residue" evidence="6">
    <location>
        <position position="1"/>
    </location>
</feature>
<dbReference type="GO" id="GO:0016567">
    <property type="term" value="P:protein ubiquitination"/>
    <property type="evidence" value="ECO:0007669"/>
    <property type="project" value="TreeGrafter"/>
</dbReference>
<feature type="repeat" description="TPR" evidence="4">
    <location>
        <begin position="517"/>
        <end position="550"/>
    </location>
</feature>
<dbReference type="InterPro" id="IPR013105">
    <property type="entry name" value="TPR_2"/>
</dbReference>
<evidence type="ECO:0000256" key="4">
    <source>
        <dbReference type="PROSITE-ProRule" id="PRU00339"/>
    </source>
</evidence>
<feature type="repeat" description="TPR" evidence="4">
    <location>
        <begin position="699"/>
        <end position="732"/>
    </location>
</feature>
<dbReference type="Pfam" id="PF13432">
    <property type="entry name" value="TPR_16"/>
    <property type="match status" value="2"/>
</dbReference>
<dbReference type="AlphaFoldDB" id="A0A9W8CTN3"/>
<evidence type="ECO:0000256" key="3">
    <source>
        <dbReference type="ARBA" id="ARBA00038210"/>
    </source>
</evidence>
<dbReference type="GO" id="GO:0051301">
    <property type="term" value="P:cell division"/>
    <property type="evidence" value="ECO:0007669"/>
    <property type="project" value="TreeGrafter"/>
</dbReference>
<evidence type="ECO:0000256" key="5">
    <source>
        <dbReference type="SAM" id="MobiDB-lite"/>
    </source>
</evidence>